<dbReference type="PANTHER" id="PTHR24056">
    <property type="entry name" value="CELL DIVISION PROTEIN KINASE"/>
    <property type="match status" value="1"/>
</dbReference>
<dbReference type="PANTHER" id="PTHR24056:SF538">
    <property type="entry name" value="SERINE_THREONINE-PROTEIN KINASE PRP4 HOMOLOG"/>
    <property type="match status" value="1"/>
</dbReference>
<dbReference type="Proteomes" id="UP000193944">
    <property type="component" value="Unassembled WGS sequence"/>
</dbReference>
<comment type="subcellular location">
    <subcellularLocation>
        <location evidence="1">Nucleus</location>
    </subcellularLocation>
</comment>
<dbReference type="FunFam" id="1.10.510.10:FF:000624">
    <property type="entry name" value="Mitogen-activated protein kinase"/>
    <property type="match status" value="1"/>
</dbReference>
<dbReference type="Gene3D" id="1.10.510.10">
    <property type="entry name" value="Transferase(Phosphotransferase) domain 1"/>
    <property type="match status" value="1"/>
</dbReference>
<dbReference type="InterPro" id="IPR008271">
    <property type="entry name" value="Ser/Thr_kinase_AS"/>
</dbReference>
<evidence type="ECO:0000256" key="5">
    <source>
        <dbReference type="ARBA" id="ARBA00022741"/>
    </source>
</evidence>
<sequence length="738" mass="86170">MKVKHKKSGRIFAMKRFRKHYMSLRDVNDLQEVYALRLLNPHPCIIDLYNVIYEKATGTVILNFELMSSNLYELISKNNHIIPESTIKQYMYQILVALEYIHGKGIFHRDLKPENILVKGKRLKIADFGSCRDIDSKPPYTEYIATRWYRSPECLLCNGRYSYKMDMWSAGCVLYEIISKNPLFPGNNELDQIHRIHNILGTPDPQVLKSMLGCKTLSSKYTFPYIKGSGIKSLIPKASKDVLKLIYDLLIYDPKSRINASKALESSFFLDIDLEDIEISFLKNIRPLTIKSGNSGLQKGKSKSKVKKNTIKNSSNSIYDSNSKSKSKQNIQKNKQNNNSFDKKNKENINENINKKNDSKNIKKYKNSSIQNESNNRKDMENNDNKYIIKTISDSRNNVNLESSSLIISNDSINNNSNVKNEDIKNSENKINENLNTVKKIPNFKEKTYKIDDNENEQLLEKDLSLTKIFYDNCIENSNKMNEKNKNINNKSDIIKSSIVMPDIEQSSSSSYDNIFHKNKNITKINNYEYRIINLNDLKNKNNNNKYGNHDSNDYSNYNHIPHINDKERNNYYNNIIAKKKDKKLNQVLKPGGEGMQYLINTLKKYQMMQQKQQQKKKQKQKYFSMHNKINGSDEDNNDIYNNSFSKYNGLNIGNYNTQNINYKNQFMDIGNRNYKDLNNSNENNMKLPIINSNNNLKNKYGIMNQTQMMFKRKNELDKKQQTFINQNHQLSNNQEKI</sequence>
<dbReference type="GO" id="GO:0005524">
    <property type="term" value="F:ATP binding"/>
    <property type="evidence" value="ECO:0007669"/>
    <property type="project" value="UniProtKB-KW"/>
</dbReference>
<dbReference type="Pfam" id="PF00069">
    <property type="entry name" value="Pkinase"/>
    <property type="match status" value="1"/>
</dbReference>
<reference evidence="11 12" key="2">
    <citation type="submission" date="2016-08" db="EMBL/GenBank/DDBJ databases">
        <title>Pervasive Adenine N6-methylation of Active Genes in Fungi.</title>
        <authorList>
            <consortium name="DOE Joint Genome Institute"/>
            <person name="Mondo S.J."/>
            <person name="Dannebaum R.O."/>
            <person name="Kuo R.C."/>
            <person name="Labutti K."/>
            <person name="Haridas S."/>
            <person name="Kuo A."/>
            <person name="Salamov A."/>
            <person name="Ahrendt S.R."/>
            <person name="Lipzen A."/>
            <person name="Sullivan W."/>
            <person name="Andreopoulos W.B."/>
            <person name="Clum A."/>
            <person name="Lindquist E."/>
            <person name="Daum C."/>
            <person name="Ramamoorthy G.K."/>
            <person name="Gryganskyi A."/>
            <person name="Culley D."/>
            <person name="Magnuson J.K."/>
            <person name="James T.Y."/>
            <person name="O'Malley M.A."/>
            <person name="Stajich J.E."/>
            <person name="Spatafora J.W."/>
            <person name="Visel A."/>
            <person name="Grigoriev I.V."/>
        </authorList>
    </citation>
    <scope>NUCLEOTIDE SEQUENCE [LARGE SCALE GENOMIC DNA]</scope>
    <source>
        <strain evidence="11 12">S4</strain>
    </source>
</reference>
<feature type="compositionally biased region" description="Basic and acidic residues" evidence="9">
    <location>
        <begin position="341"/>
        <end position="361"/>
    </location>
</feature>
<keyword evidence="6 11" id="KW-0418">Kinase</keyword>
<keyword evidence="5" id="KW-0547">Nucleotide-binding</keyword>
<protein>
    <submittedName>
        <fullName evidence="11">Kinase-like protein</fullName>
    </submittedName>
</protein>
<dbReference type="SUPFAM" id="SSF56112">
    <property type="entry name" value="Protein kinase-like (PK-like)"/>
    <property type="match status" value="1"/>
</dbReference>
<dbReference type="PROSITE" id="PS50011">
    <property type="entry name" value="PROTEIN_KINASE_DOM"/>
    <property type="match status" value="1"/>
</dbReference>
<proteinExistence type="inferred from homology"/>
<keyword evidence="7" id="KW-0067">ATP-binding</keyword>
<keyword evidence="3" id="KW-0723">Serine/threonine-protein kinase</keyword>
<evidence type="ECO:0000259" key="10">
    <source>
        <dbReference type="PROSITE" id="PS50011"/>
    </source>
</evidence>
<dbReference type="InterPro" id="IPR000719">
    <property type="entry name" value="Prot_kinase_dom"/>
</dbReference>
<evidence type="ECO:0000256" key="1">
    <source>
        <dbReference type="ARBA" id="ARBA00004123"/>
    </source>
</evidence>
<dbReference type="STRING" id="1754192.A0A1Y1XK42"/>
<dbReference type="SMART" id="SM00220">
    <property type="entry name" value="S_TKc"/>
    <property type="match status" value="1"/>
</dbReference>
<organism evidence="11 12">
    <name type="scientific">Anaeromyces robustus</name>
    <dbReference type="NCBI Taxonomy" id="1754192"/>
    <lineage>
        <taxon>Eukaryota</taxon>
        <taxon>Fungi</taxon>
        <taxon>Fungi incertae sedis</taxon>
        <taxon>Chytridiomycota</taxon>
        <taxon>Chytridiomycota incertae sedis</taxon>
        <taxon>Neocallimastigomycetes</taxon>
        <taxon>Neocallimastigales</taxon>
        <taxon>Neocallimastigaceae</taxon>
        <taxon>Anaeromyces</taxon>
    </lineage>
</organism>
<dbReference type="InterPro" id="IPR011009">
    <property type="entry name" value="Kinase-like_dom_sf"/>
</dbReference>
<feature type="compositionally biased region" description="Basic residues" evidence="9">
    <location>
        <begin position="300"/>
        <end position="310"/>
    </location>
</feature>
<keyword evidence="8" id="KW-0539">Nucleus</keyword>
<gene>
    <name evidence="11" type="ORF">BCR32DRAFT_265463</name>
</gene>
<accession>A0A1Y1XK42</accession>
<dbReference type="PROSITE" id="PS00108">
    <property type="entry name" value="PROTEIN_KINASE_ST"/>
    <property type="match status" value="1"/>
</dbReference>
<keyword evidence="12" id="KW-1185">Reference proteome</keyword>
<evidence type="ECO:0000313" key="12">
    <source>
        <dbReference type="Proteomes" id="UP000193944"/>
    </source>
</evidence>
<evidence type="ECO:0000256" key="2">
    <source>
        <dbReference type="ARBA" id="ARBA00006485"/>
    </source>
</evidence>
<evidence type="ECO:0000256" key="8">
    <source>
        <dbReference type="ARBA" id="ARBA00023242"/>
    </source>
</evidence>
<name>A0A1Y1XK42_9FUNG</name>
<feature type="compositionally biased region" description="Low complexity" evidence="9">
    <location>
        <begin position="311"/>
        <end position="340"/>
    </location>
</feature>
<reference evidence="11 12" key="1">
    <citation type="submission" date="2016-08" db="EMBL/GenBank/DDBJ databases">
        <title>A Parts List for Fungal Cellulosomes Revealed by Comparative Genomics.</title>
        <authorList>
            <consortium name="DOE Joint Genome Institute"/>
            <person name="Haitjema C.H."/>
            <person name="Gilmore S.P."/>
            <person name="Henske J.K."/>
            <person name="Solomon K.V."/>
            <person name="De Groot R."/>
            <person name="Kuo A."/>
            <person name="Mondo S.J."/>
            <person name="Salamov A.A."/>
            <person name="Labutti K."/>
            <person name="Zhao Z."/>
            <person name="Chiniquy J."/>
            <person name="Barry K."/>
            <person name="Brewer H.M."/>
            <person name="Purvine S.O."/>
            <person name="Wright A.T."/>
            <person name="Boxma B."/>
            <person name="Van Alen T."/>
            <person name="Hackstein J.H."/>
            <person name="Baker S.E."/>
            <person name="Grigoriev I.V."/>
            <person name="O'Malley M.A."/>
        </authorList>
    </citation>
    <scope>NUCLEOTIDE SEQUENCE [LARGE SCALE GENOMIC DNA]</scope>
    <source>
        <strain evidence="11 12">S4</strain>
    </source>
</reference>
<evidence type="ECO:0000256" key="9">
    <source>
        <dbReference type="SAM" id="MobiDB-lite"/>
    </source>
</evidence>
<keyword evidence="4" id="KW-0808">Transferase</keyword>
<feature type="domain" description="Protein kinase" evidence="10">
    <location>
        <begin position="1"/>
        <end position="269"/>
    </location>
</feature>
<evidence type="ECO:0000256" key="3">
    <source>
        <dbReference type="ARBA" id="ARBA00022527"/>
    </source>
</evidence>
<dbReference type="Gene3D" id="3.30.200.20">
    <property type="entry name" value="Phosphorylase Kinase, domain 1"/>
    <property type="match status" value="1"/>
</dbReference>
<dbReference type="AlphaFoldDB" id="A0A1Y1XK42"/>
<feature type="region of interest" description="Disordered" evidence="9">
    <location>
        <begin position="292"/>
        <end position="382"/>
    </location>
</feature>
<evidence type="ECO:0000256" key="6">
    <source>
        <dbReference type="ARBA" id="ARBA00022777"/>
    </source>
</evidence>
<dbReference type="GO" id="GO:0005634">
    <property type="term" value="C:nucleus"/>
    <property type="evidence" value="ECO:0007669"/>
    <property type="project" value="UniProtKB-SubCell"/>
</dbReference>
<evidence type="ECO:0000256" key="7">
    <source>
        <dbReference type="ARBA" id="ARBA00022840"/>
    </source>
</evidence>
<dbReference type="GO" id="GO:0004674">
    <property type="term" value="F:protein serine/threonine kinase activity"/>
    <property type="evidence" value="ECO:0007669"/>
    <property type="project" value="UniProtKB-KW"/>
</dbReference>
<dbReference type="InterPro" id="IPR050108">
    <property type="entry name" value="CDK"/>
</dbReference>
<evidence type="ECO:0000313" key="11">
    <source>
        <dbReference type="EMBL" id="ORX85714.1"/>
    </source>
</evidence>
<dbReference type="OrthoDB" id="2158884at2759"/>
<comment type="similarity">
    <text evidence="2">Belongs to the protein kinase superfamily. CMGC Ser/Thr protein kinase family. CDC2/CDKX subfamily.</text>
</comment>
<evidence type="ECO:0000256" key="4">
    <source>
        <dbReference type="ARBA" id="ARBA00022679"/>
    </source>
</evidence>
<comment type="caution">
    <text evidence="11">The sequence shown here is derived from an EMBL/GenBank/DDBJ whole genome shotgun (WGS) entry which is preliminary data.</text>
</comment>
<dbReference type="EMBL" id="MCFG01000031">
    <property type="protein sequence ID" value="ORX85714.1"/>
    <property type="molecule type" value="Genomic_DNA"/>
</dbReference>